<proteinExistence type="predicted"/>
<feature type="domain" description="Tc1-like transposase DDE" evidence="1">
    <location>
        <begin position="146"/>
        <end position="224"/>
    </location>
</feature>
<dbReference type="GO" id="GO:0003676">
    <property type="term" value="F:nucleic acid binding"/>
    <property type="evidence" value="ECO:0007669"/>
    <property type="project" value="InterPro"/>
</dbReference>
<dbReference type="InterPro" id="IPR038717">
    <property type="entry name" value="Tc1-like_DDE_dom"/>
</dbReference>
<accession>A0A2Z6QW38</accession>
<organism evidence="2 3">
    <name type="scientific">Rhizophagus clarus</name>
    <dbReference type="NCBI Taxonomy" id="94130"/>
    <lineage>
        <taxon>Eukaryota</taxon>
        <taxon>Fungi</taxon>
        <taxon>Fungi incertae sedis</taxon>
        <taxon>Mucoromycota</taxon>
        <taxon>Glomeromycotina</taxon>
        <taxon>Glomeromycetes</taxon>
        <taxon>Glomerales</taxon>
        <taxon>Glomeraceae</taxon>
        <taxon>Rhizophagus</taxon>
    </lineage>
</organism>
<gene>
    <name evidence="2" type="ORF">RclHR1_23720001</name>
</gene>
<dbReference type="STRING" id="94130.A0A2Z6QW38"/>
<sequence>MKPLTPKTRYAIIYGYNCKQSGRLIAENLRCSKTAIYDVLKHFSFIQENGENRQLCSKKIATVWTSRKKQPISAITIRHNLKKVGLSACIPRHKPAMTETRVWREPGEELNPDCVAVTVKHSFSRIFWDCFSWRGLGLIVLLKGLVTGQTHAKIIQDYVVPTLDEHFPHGNRIFQEDNAPPHCSKVTMAAREDAKIVVLQWPAQSPDLNPIENMWAEMKGMVYRRDPSPSNI</sequence>
<dbReference type="Gene3D" id="3.30.420.10">
    <property type="entry name" value="Ribonuclease H-like superfamily/Ribonuclease H"/>
    <property type="match status" value="1"/>
</dbReference>
<dbReference type="InterPro" id="IPR036397">
    <property type="entry name" value="RNaseH_sf"/>
</dbReference>
<evidence type="ECO:0000313" key="3">
    <source>
        <dbReference type="Proteomes" id="UP000247702"/>
    </source>
</evidence>
<evidence type="ECO:0000259" key="1">
    <source>
        <dbReference type="Pfam" id="PF13358"/>
    </source>
</evidence>
<dbReference type="Proteomes" id="UP000247702">
    <property type="component" value="Unassembled WGS sequence"/>
</dbReference>
<dbReference type="AlphaFoldDB" id="A0A2Z6QW38"/>
<protein>
    <recommendedName>
        <fullName evidence="1">Tc1-like transposase DDE domain-containing protein</fullName>
    </recommendedName>
</protein>
<comment type="caution">
    <text evidence="2">The sequence shown here is derived from an EMBL/GenBank/DDBJ whole genome shotgun (WGS) entry which is preliminary data.</text>
</comment>
<evidence type="ECO:0000313" key="2">
    <source>
        <dbReference type="EMBL" id="GBB94527.1"/>
    </source>
</evidence>
<dbReference type="EMBL" id="BEXD01001527">
    <property type="protein sequence ID" value="GBB94527.1"/>
    <property type="molecule type" value="Genomic_DNA"/>
</dbReference>
<keyword evidence="3" id="KW-1185">Reference proteome</keyword>
<dbReference type="Pfam" id="PF13358">
    <property type="entry name" value="DDE_3"/>
    <property type="match status" value="1"/>
</dbReference>
<name>A0A2Z6QW38_9GLOM</name>
<reference evidence="2 3" key="1">
    <citation type="submission" date="2017-11" db="EMBL/GenBank/DDBJ databases">
        <title>The genome of Rhizophagus clarus HR1 reveals common genetic basis of auxotrophy among arbuscular mycorrhizal fungi.</title>
        <authorList>
            <person name="Kobayashi Y."/>
        </authorList>
    </citation>
    <scope>NUCLEOTIDE SEQUENCE [LARGE SCALE GENOMIC DNA]</scope>
    <source>
        <strain evidence="2 3">HR1</strain>
    </source>
</reference>